<feature type="chain" id="PRO_5016653722" evidence="3">
    <location>
        <begin position="19"/>
        <end position="248"/>
    </location>
</feature>
<evidence type="ECO:0000256" key="1">
    <source>
        <dbReference type="ARBA" id="ARBA00006336"/>
    </source>
</evidence>
<reference evidence="5 6" key="1">
    <citation type="submission" date="2018-07" db="EMBL/GenBank/DDBJ databases">
        <title>Section-level genome sequencing of Aspergillus section Nigri to investigate inter- and intra-species variation.</title>
        <authorList>
            <consortium name="DOE Joint Genome Institute"/>
            <person name="Vesth T.C."/>
            <person name="Nybo J.L."/>
            <person name="Theobald S."/>
            <person name="Frisvad J.C."/>
            <person name="Larsen T.O."/>
            <person name="Nielsen K.F."/>
            <person name="Hoof J.B."/>
            <person name="Brandl J."/>
            <person name="Salamov A."/>
            <person name="Riley R."/>
            <person name="Gladden J.M."/>
            <person name="Phatale P."/>
            <person name="Nielsen M.T."/>
            <person name="Lyhne E.K."/>
            <person name="Kogle M.E."/>
            <person name="Strasser K."/>
            <person name="McDonnell E."/>
            <person name="Barry K."/>
            <person name="Clum A."/>
            <person name="Chen C."/>
            <person name="Nolan M."/>
            <person name="Sandor L."/>
            <person name="Kuo A."/>
            <person name="Lipzen A."/>
            <person name="Hainaut M."/>
            <person name="Drula E."/>
            <person name="Tsang A."/>
            <person name="Magnuson J.K."/>
            <person name="Henrissat B."/>
            <person name="Wiebenga A."/>
            <person name="Simmons B.A."/>
            <person name="Makela M.R."/>
            <person name="De vries R.P."/>
            <person name="Grigoriev I.V."/>
            <person name="Mortensen U.H."/>
            <person name="Baker S.E."/>
            <person name="Andersen M.R."/>
        </authorList>
    </citation>
    <scope>NUCLEOTIDE SEQUENCE [LARGE SCALE GENOMIC DNA]</scope>
    <source>
        <strain evidence="5 6">ATCC 13496</strain>
    </source>
</reference>
<evidence type="ECO:0000313" key="6">
    <source>
        <dbReference type="Proteomes" id="UP000253845"/>
    </source>
</evidence>
<dbReference type="InterPro" id="IPR000868">
    <property type="entry name" value="Isochorismatase-like_dom"/>
</dbReference>
<proteinExistence type="inferred from homology"/>
<dbReference type="InterPro" id="IPR036380">
    <property type="entry name" value="Isochorismatase-like_sf"/>
</dbReference>
<protein>
    <submittedName>
        <fullName evidence="5">Cysteine hydrolase family protein</fullName>
    </submittedName>
</protein>
<dbReference type="SUPFAM" id="SSF52499">
    <property type="entry name" value="Isochorismatase-like hydrolases"/>
    <property type="match status" value="1"/>
</dbReference>
<feature type="signal peptide" evidence="3">
    <location>
        <begin position="1"/>
        <end position="18"/>
    </location>
</feature>
<dbReference type="GO" id="GO:0016787">
    <property type="term" value="F:hydrolase activity"/>
    <property type="evidence" value="ECO:0007669"/>
    <property type="project" value="UniProtKB-KW"/>
</dbReference>
<dbReference type="VEuPathDB" id="FungiDB:M747DRAFT_366378"/>
<comment type="similarity">
    <text evidence="1">Belongs to the isochorismatase family.</text>
</comment>
<evidence type="ECO:0000259" key="4">
    <source>
        <dbReference type="Pfam" id="PF00857"/>
    </source>
</evidence>
<evidence type="ECO:0000256" key="2">
    <source>
        <dbReference type="ARBA" id="ARBA00022801"/>
    </source>
</evidence>
<keyword evidence="3" id="KW-0732">Signal</keyword>
<dbReference type="AlphaFoldDB" id="A0A370CFA1"/>
<name>A0A370CFA1_ASPNG</name>
<dbReference type="InterPro" id="IPR050272">
    <property type="entry name" value="Isochorismatase-like_hydrls"/>
</dbReference>
<dbReference type="Pfam" id="PF00857">
    <property type="entry name" value="Isochorismatase"/>
    <property type="match status" value="1"/>
</dbReference>
<sequence length="248" mass="26809">MFKYSLACLALLATGCLSSTTTTTTSKPGYSRNITSTVTDPSFSFGQHYAVLNLDLIDGLVANVNTTKAGQLWIDNVANWIDAVHKQDSPPLSIFTRIFFSNTYRPELGNAPFASAVTSLGNATASSPDSQIYSAFKTLDNWDVVLQKARYYAGAGNQLEEILSSQKIDTVILSGIRTSGVVLSTALRLLDMNYNVYVISNNTIETPSTYAPLNQKIILEGILPELPVNVITIEQAIGALNRSGPAVY</sequence>
<dbReference type="PANTHER" id="PTHR43540:SF1">
    <property type="entry name" value="ISOCHORISMATASE HYDROLASE"/>
    <property type="match status" value="1"/>
</dbReference>
<dbReference type="PANTHER" id="PTHR43540">
    <property type="entry name" value="PEROXYUREIDOACRYLATE/UREIDOACRYLATE AMIDOHYDROLASE-RELATED"/>
    <property type="match status" value="1"/>
</dbReference>
<evidence type="ECO:0000313" key="5">
    <source>
        <dbReference type="EMBL" id="RDH25040.1"/>
    </source>
</evidence>
<dbReference type="PROSITE" id="PS51257">
    <property type="entry name" value="PROKAR_LIPOPROTEIN"/>
    <property type="match status" value="1"/>
</dbReference>
<gene>
    <name evidence="5" type="ORF">M747DRAFT_366378</name>
</gene>
<evidence type="ECO:0000256" key="3">
    <source>
        <dbReference type="SAM" id="SignalP"/>
    </source>
</evidence>
<dbReference type="Gene3D" id="3.40.50.850">
    <property type="entry name" value="Isochorismatase-like"/>
    <property type="match status" value="1"/>
</dbReference>
<feature type="domain" description="Isochorismatase-like" evidence="4">
    <location>
        <begin position="50"/>
        <end position="203"/>
    </location>
</feature>
<accession>A0A370CFA1</accession>
<organism evidence="5 6">
    <name type="scientific">Aspergillus niger ATCC 13496</name>
    <dbReference type="NCBI Taxonomy" id="1353008"/>
    <lineage>
        <taxon>Eukaryota</taxon>
        <taxon>Fungi</taxon>
        <taxon>Dikarya</taxon>
        <taxon>Ascomycota</taxon>
        <taxon>Pezizomycotina</taxon>
        <taxon>Eurotiomycetes</taxon>
        <taxon>Eurotiomycetidae</taxon>
        <taxon>Eurotiales</taxon>
        <taxon>Aspergillaceae</taxon>
        <taxon>Aspergillus</taxon>
        <taxon>Aspergillus subgen. Circumdati</taxon>
    </lineage>
</organism>
<dbReference type="Proteomes" id="UP000253845">
    <property type="component" value="Unassembled WGS sequence"/>
</dbReference>
<keyword evidence="2 5" id="KW-0378">Hydrolase</keyword>
<dbReference type="EMBL" id="KZ851900">
    <property type="protein sequence ID" value="RDH25040.1"/>
    <property type="molecule type" value="Genomic_DNA"/>
</dbReference>